<evidence type="ECO:0000313" key="2">
    <source>
        <dbReference type="EMBL" id="SIT19875.1"/>
    </source>
</evidence>
<keyword evidence="3" id="KW-1185">Reference proteome</keyword>
<evidence type="ECO:0000313" key="3">
    <source>
        <dbReference type="Proteomes" id="UP000186795"/>
    </source>
</evidence>
<dbReference type="AlphaFoldDB" id="A0A1N7QAJ4"/>
<gene>
    <name evidence="2" type="ORF">SAMN05421790_12312</name>
</gene>
<protein>
    <submittedName>
        <fullName evidence="2">Putative transposase</fullName>
    </submittedName>
</protein>
<organism evidence="2 3">
    <name type="scientific">Kroppenstedtia eburnea</name>
    <dbReference type="NCBI Taxonomy" id="714067"/>
    <lineage>
        <taxon>Bacteria</taxon>
        <taxon>Bacillati</taxon>
        <taxon>Bacillota</taxon>
        <taxon>Bacilli</taxon>
        <taxon>Bacillales</taxon>
        <taxon>Thermoactinomycetaceae</taxon>
        <taxon>Kroppenstedtia</taxon>
    </lineage>
</organism>
<dbReference type="EMBL" id="FTOD01000023">
    <property type="protein sequence ID" value="SIT19875.1"/>
    <property type="molecule type" value="Genomic_DNA"/>
</dbReference>
<name>A0A1N7QAJ4_9BACL</name>
<feature type="domain" description="Transposase putative helix-turn-helix" evidence="1">
    <location>
        <begin position="1"/>
        <end position="43"/>
    </location>
</feature>
<accession>A0A1N7QAJ4</accession>
<reference evidence="3" key="1">
    <citation type="submission" date="2017-01" db="EMBL/GenBank/DDBJ databases">
        <authorList>
            <person name="Varghese N."/>
            <person name="Submissions S."/>
        </authorList>
    </citation>
    <scope>NUCLEOTIDE SEQUENCE [LARGE SCALE GENOMIC DNA]</scope>
    <source>
        <strain evidence="3">DSM 45196</strain>
    </source>
</reference>
<evidence type="ECO:0000259" key="1">
    <source>
        <dbReference type="Pfam" id="PF12323"/>
    </source>
</evidence>
<feature type="non-terminal residue" evidence="2">
    <location>
        <position position="1"/>
    </location>
</feature>
<proteinExistence type="predicted"/>
<dbReference type="Proteomes" id="UP000186795">
    <property type="component" value="Unassembled WGS sequence"/>
</dbReference>
<sequence length="90" mass="10502">AYKFRLYPTPKQATLIHKSMGCSRFVFNQFLVRWNENYTNTGKGLTYHTCSSQLTQLKKEIDWLNEVDSTSLQNSLKNYGCLFTLLQEAK</sequence>
<dbReference type="Pfam" id="PF12323">
    <property type="entry name" value="HTH_OrfB_IS605"/>
    <property type="match status" value="1"/>
</dbReference>
<dbReference type="InterPro" id="IPR021027">
    <property type="entry name" value="Transposase_put_HTH"/>
</dbReference>